<dbReference type="PANTHER" id="PTHR44757:SF2">
    <property type="entry name" value="BIOFILM ARCHITECTURE MAINTENANCE PROTEIN MBAA"/>
    <property type="match status" value="1"/>
</dbReference>
<dbReference type="Pfam" id="PF00989">
    <property type="entry name" value="PAS"/>
    <property type="match status" value="1"/>
</dbReference>
<dbReference type="Gene3D" id="3.30.450.20">
    <property type="entry name" value="PAS domain"/>
    <property type="match status" value="2"/>
</dbReference>
<evidence type="ECO:0000313" key="4">
    <source>
        <dbReference type="EMBL" id="MEX6503778.1"/>
    </source>
</evidence>
<evidence type="ECO:0000259" key="2">
    <source>
        <dbReference type="PROSITE" id="PS50113"/>
    </source>
</evidence>
<dbReference type="PROSITE" id="PS50887">
    <property type="entry name" value="GGDEF"/>
    <property type="match status" value="1"/>
</dbReference>
<dbReference type="InterPro" id="IPR013767">
    <property type="entry name" value="PAS_fold"/>
</dbReference>
<gene>
    <name evidence="4" type="ORF">AB5S05_17065</name>
</gene>
<feature type="domain" description="PAS" evidence="1">
    <location>
        <begin position="31"/>
        <end position="76"/>
    </location>
</feature>
<evidence type="ECO:0000259" key="3">
    <source>
        <dbReference type="PROSITE" id="PS50887"/>
    </source>
</evidence>
<dbReference type="PROSITE" id="PS50113">
    <property type="entry name" value="PAC"/>
    <property type="match status" value="1"/>
</dbReference>
<dbReference type="EC" id="2.7.7.65" evidence="4"/>
<protein>
    <submittedName>
        <fullName evidence="4">Diguanylate cyclase</fullName>
        <ecNumber evidence="4">2.7.7.65</ecNumber>
    </submittedName>
</protein>
<evidence type="ECO:0000259" key="1">
    <source>
        <dbReference type="PROSITE" id="PS50112"/>
    </source>
</evidence>
<dbReference type="Gene3D" id="3.30.70.270">
    <property type="match status" value="1"/>
</dbReference>
<dbReference type="SMART" id="SM00267">
    <property type="entry name" value="GGDEF"/>
    <property type="match status" value="1"/>
</dbReference>
<dbReference type="SMART" id="SM00091">
    <property type="entry name" value="PAS"/>
    <property type="match status" value="2"/>
</dbReference>
<keyword evidence="5" id="KW-1185">Reference proteome</keyword>
<dbReference type="InterPro" id="IPR001610">
    <property type="entry name" value="PAC"/>
</dbReference>
<dbReference type="Pfam" id="PF00990">
    <property type="entry name" value="GGDEF"/>
    <property type="match status" value="1"/>
</dbReference>
<dbReference type="GO" id="GO:0052621">
    <property type="term" value="F:diguanylate cyclase activity"/>
    <property type="evidence" value="ECO:0007669"/>
    <property type="project" value="UniProtKB-EC"/>
</dbReference>
<dbReference type="Proteomes" id="UP001560296">
    <property type="component" value="Unassembled WGS sequence"/>
</dbReference>
<dbReference type="InterPro" id="IPR013655">
    <property type="entry name" value="PAS_fold_3"/>
</dbReference>
<dbReference type="PANTHER" id="PTHR44757">
    <property type="entry name" value="DIGUANYLATE CYCLASE DGCP"/>
    <property type="match status" value="1"/>
</dbReference>
<dbReference type="InterPro" id="IPR035965">
    <property type="entry name" value="PAS-like_dom_sf"/>
</dbReference>
<dbReference type="InterPro" id="IPR029787">
    <property type="entry name" value="Nucleotide_cyclase"/>
</dbReference>
<dbReference type="CDD" id="cd01949">
    <property type="entry name" value="GGDEF"/>
    <property type="match status" value="1"/>
</dbReference>
<dbReference type="Pfam" id="PF08447">
    <property type="entry name" value="PAS_3"/>
    <property type="match status" value="1"/>
</dbReference>
<comment type="caution">
    <text evidence="4">The sequence shown here is derived from an EMBL/GenBank/DDBJ whole genome shotgun (WGS) entry which is preliminary data.</text>
</comment>
<feature type="domain" description="GGDEF" evidence="3">
    <location>
        <begin position="297"/>
        <end position="434"/>
    </location>
</feature>
<dbReference type="InterPro" id="IPR043128">
    <property type="entry name" value="Rev_trsase/Diguanyl_cyclase"/>
</dbReference>
<feature type="domain" description="PAC" evidence="2">
    <location>
        <begin position="213"/>
        <end position="265"/>
    </location>
</feature>
<dbReference type="CDD" id="cd00130">
    <property type="entry name" value="PAS"/>
    <property type="match status" value="2"/>
</dbReference>
<evidence type="ECO:0000313" key="5">
    <source>
        <dbReference type="Proteomes" id="UP001560296"/>
    </source>
</evidence>
<name>A0ABV3YYA8_9PSED</name>
<dbReference type="InterPro" id="IPR000160">
    <property type="entry name" value="GGDEF_dom"/>
</dbReference>
<proteinExistence type="predicted"/>
<dbReference type="EMBL" id="JBFTEG010000015">
    <property type="protein sequence ID" value="MEX6503778.1"/>
    <property type="molecule type" value="Genomic_DNA"/>
</dbReference>
<sequence length="444" mass="48962">MLLILIASAGALLPLALVAMLVRRECHAREQLAQYRSLVERLPEGVLQVARDGRISRHNPAAARLLGHGEAALIGKRLADCLPQLSGLAGDLPQRLNPGEGDEGNRPALEVVRLGPAESDAGILLIQPAGTAGRSTDDAERFKRSQYFARIGTWDWRIDTDELYWSDAIYGMFGYRVGEVTPSYELFCASVHPQDQEQVRAGELRCIETGENHDEEYRVVWPDGTVRWLRETGNVLKDADGNAVRMMGVVRDITEEKHWLNQLQDLAHLDSLTGLPNRLVFEAHLGKALERARRNQTRVALVFIDLNGFKAINDRHGHAAGDKLLQVTGARLSQTLRESDTVARLGGDEFVAILEAIPPQQPLAQEAESVSRKILDALTAPVLIDEAPLRVGASLGIAVFPDHAPSMDKLIHIADLAMYEAKRSGNNQYRLGSTPRRNAPSFED</sequence>
<dbReference type="InterPro" id="IPR000700">
    <property type="entry name" value="PAS-assoc_C"/>
</dbReference>
<dbReference type="RefSeq" id="WP_369288720.1">
    <property type="nucleotide sequence ID" value="NZ_JBFTEG010000015.1"/>
</dbReference>
<dbReference type="PROSITE" id="PS50112">
    <property type="entry name" value="PAS"/>
    <property type="match status" value="1"/>
</dbReference>
<dbReference type="SUPFAM" id="SSF55785">
    <property type="entry name" value="PYP-like sensor domain (PAS domain)"/>
    <property type="match status" value="2"/>
</dbReference>
<reference evidence="4 5" key="1">
    <citation type="submission" date="2024-07" db="EMBL/GenBank/DDBJ databases">
        <authorList>
            <person name="Li M."/>
        </authorList>
    </citation>
    <scope>NUCLEOTIDE SEQUENCE [LARGE SCALE GENOMIC DNA]</scope>
    <source>
        <strain evidence="4 5">25A3E</strain>
    </source>
</reference>
<dbReference type="NCBIfam" id="TIGR00254">
    <property type="entry name" value="GGDEF"/>
    <property type="match status" value="1"/>
</dbReference>
<accession>A0ABV3YYA8</accession>
<dbReference type="InterPro" id="IPR052155">
    <property type="entry name" value="Biofilm_reg_signaling"/>
</dbReference>
<organism evidence="4 5">
    <name type="scientific">Pseudomonas zhanjiangensis</name>
    <dbReference type="NCBI Taxonomy" id="3239015"/>
    <lineage>
        <taxon>Bacteria</taxon>
        <taxon>Pseudomonadati</taxon>
        <taxon>Pseudomonadota</taxon>
        <taxon>Gammaproteobacteria</taxon>
        <taxon>Pseudomonadales</taxon>
        <taxon>Pseudomonadaceae</taxon>
        <taxon>Pseudomonas</taxon>
    </lineage>
</organism>
<keyword evidence="4" id="KW-0808">Transferase</keyword>
<keyword evidence="4" id="KW-0548">Nucleotidyltransferase</keyword>
<dbReference type="SUPFAM" id="SSF55073">
    <property type="entry name" value="Nucleotide cyclase"/>
    <property type="match status" value="1"/>
</dbReference>
<dbReference type="InterPro" id="IPR000014">
    <property type="entry name" value="PAS"/>
</dbReference>
<dbReference type="SMART" id="SM00086">
    <property type="entry name" value="PAC"/>
    <property type="match status" value="1"/>
</dbReference>
<dbReference type="NCBIfam" id="TIGR00229">
    <property type="entry name" value="sensory_box"/>
    <property type="match status" value="2"/>
</dbReference>
<dbReference type="Gene3D" id="2.10.70.100">
    <property type="match status" value="1"/>
</dbReference>